<dbReference type="InterPro" id="IPR008979">
    <property type="entry name" value="Galactose-bd-like_sf"/>
</dbReference>
<dbReference type="SUPFAM" id="SSF49785">
    <property type="entry name" value="Galactose-binding domain-like"/>
    <property type="match status" value="1"/>
</dbReference>
<evidence type="ECO:0000313" key="2">
    <source>
        <dbReference type="Proteomes" id="UP001470230"/>
    </source>
</evidence>
<sequence>MSQDPHAQFKDLYGNGDNLAPETLEQIKQIDYSKFTIDQIKDVQDATKLPDDLAVYILKSWMRRQDDLLLNLRGNLIYTPEVSKERLEQFVEMMRCPNEECKSKLQVENILEKISTGGGLRSPEPLINPNKFDEGIIRFDHTKSSNEAKTNVQNLLDFNPNTFYHGQGAQNSFIILGLPPFMKVKLTQYKLIAPTRLPDRTAEGGLKSWELFGSNDWEEIHSGNCHKLDTHTQVDQTLKNSGDVGIYDINSPENDYFRYFKIMSTGFNHQNTLEILLAGIDFTGNIIISRE</sequence>
<gene>
    <name evidence="1" type="ORF">M9Y10_012899</name>
</gene>
<name>A0ABR2I5W3_9EUKA</name>
<dbReference type="EMBL" id="JAPFFF010000019">
    <property type="protein sequence ID" value="KAK8857805.1"/>
    <property type="molecule type" value="Genomic_DNA"/>
</dbReference>
<evidence type="ECO:0000313" key="1">
    <source>
        <dbReference type="EMBL" id="KAK8857805.1"/>
    </source>
</evidence>
<reference evidence="1 2" key="1">
    <citation type="submission" date="2024-04" db="EMBL/GenBank/DDBJ databases">
        <title>Tritrichomonas musculus Genome.</title>
        <authorList>
            <person name="Alves-Ferreira E."/>
            <person name="Grigg M."/>
            <person name="Lorenzi H."/>
            <person name="Galac M."/>
        </authorList>
    </citation>
    <scope>NUCLEOTIDE SEQUENCE [LARGE SCALE GENOMIC DNA]</scope>
    <source>
        <strain evidence="1 2">EAF2021</strain>
    </source>
</reference>
<keyword evidence="2" id="KW-1185">Reference proteome</keyword>
<protein>
    <submittedName>
        <fullName evidence="1">Uncharacterized protein</fullName>
    </submittedName>
</protein>
<dbReference type="Proteomes" id="UP001470230">
    <property type="component" value="Unassembled WGS sequence"/>
</dbReference>
<comment type="caution">
    <text evidence="1">The sequence shown here is derived from an EMBL/GenBank/DDBJ whole genome shotgun (WGS) entry which is preliminary data.</text>
</comment>
<accession>A0ABR2I5W3</accession>
<organism evidence="1 2">
    <name type="scientific">Tritrichomonas musculus</name>
    <dbReference type="NCBI Taxonomy" id="1915356"/>
    <lineage>
        <taxon>Eukaryota</taxon>
        <taxon>Metamonada</taxon>
        <taxon>Parabasalia</taxon>
        <taxon>Tritrichomonadida</taxon>
        <taxon>Tritrichomonadidae</taxon>
        <taxon>Tritrichomonas</taxon>
    </lineage>
</organism>
<dbReference type="Gene3D" id="2.60.120.260">
    <property type="entry name" value="Galactose-binding domain-like"/>
    <property type="match status" value="1"/>
</dbReference>
<proteinExistence type="predicted"/>